<feature type="non-terminal residue" evidence="1">
    <location>
        <position position="126"/>
    </location>
</feature>
<dbReference type="AlphaFoldDB" id="A0A438WDL7"/>
<reference evidence="1 2" key="1">
    <citation type="submission" date="2018-11" db="EMBL/GenBank/DDBJ databases">
        <title>Genetic determinants and prediction of antibiotic resistance phenotypes in Helicobacter pylori.</title>
        <authorList>
            <person name="Wagner K."/>
        </authorList>
    </citation>
    <scope>NUCLEOTIDE SEQUENCE [LARGE SCALE GENOMIC DNA]</scope>
    <source>
        <strain evidence="1 2">ZH70</strain>
    </source>
</reference>
<feature type="non-terminal residue" evidence="1">
    <location>
        <position position="1"/>
    </location>
</feature>
<dbReference type="EMBL" id="RJGP01001206">
    <property type="protein sequence ID" value="RVZ22282.1"/>
    <property type="molecule type" value="Genomic_DNA"/>
</dbReference>
<dbReference type="Proteomes" id="UP000289022">
    <property type="component" value="Unassembled WGS sequence"/>
</dbReference>
<accession>A0A438WDL7</accession>
<evidence type="ECO:0000313" key="2">
    <source>
        <dbReference type="Proteomes" id="UP000289022"/>
    </source>
</evidence>
<evidence type="ECO:0000313" key="1">
    <source>
        <dbReference type="EMBL" id="RVZ22282.1"/>
    </source>
</evidence>
<dbReference type="InterPro" id="IPR003678">
    <property type="entry name" value="Put_OMP"/>
</dbReference>
<gene>
    <name evidence="1" type="primary">hofA</name>
    <name evidence="1" type="ORF">EC518_12855</name>
</gene>
<name>A0A438WDL7_HELPX</name>
<organism evidence="1 2">
    <name type="scientific">Helicobacter pylori</name>
    <name type="common">Campylobacter pylori</name>
    <dbReference type="NCBI Taxonomy" id="210"/>
    <lineage>
        <taxon>Bacteria</taxon>
        <taxon>Pseudomonadati</taxon>
        <taxon>Campylobacterota</taxon>
        <taxon>Epsilonproteobacteria</taxon>
        <taxon>Campylobacterales</taxon>
        <taxon>Helicobacteraceae</taxon>
        <taxon>Helicobacter</taxon>
    </lineage>
</organism>
<proteinExistence type="predicted"/>
<sequence>YDSTKFLIDEANPKAGFQPANWYYMGRWEGYLMQHSQNWTREQKAQNARPYVLYNLYLDYQYKDIFGIKLGRYPSKALFLSGFNQGFELFYRWKKFKIVWFSTFGRALANEQYIRDFYAPVNYKQK</sequence>
<comment type="caution">
    <text evidence="1">The sequence shown here is derived from an EMBL/GenBank/DDBJ whole genome shotgun (WGS) entry which is preliminary data.</text>
</comment>
<protein>
    <submittedName>
        <fullName evidence="1">Outer membrane beta-barrel protein HofA</fullName>
    </submittedName>
</protein>
<dbReference type="Pfam" id="PF02521">
    <property type="entry name" value="HP_OMP_2"/>
    <property type="match status" value="1"/>
</dbReference>